<dbReference type="EC" id="3.2.2.21" evidence="2"/>
<dbReference type="GO" id="GO:0006307">
    <property type="term" value="P:DNA alkylation repair"/>
    <property type="evidence" value="ECO:0007669"/>
    <property type="project" value="TreeGrafter"/>
</dbReference>
<dbReference type="SMART" id="SM01009">
    <property type="entry name" value="AlkA_N"/>
    <property type="match status" value="1"/>
</dbReference>
<protein>
    <recommendedName>
        <fullName evidence="2">DNA-3-methyladenine glycosylase II</fullName>
        <ecNumber evidence="2">3.2.2.21</ecNumber>
    </recommendedName>
</protein>
<dbReference type="Pfam" id="PF06029">
    <property type="entry name" value="AlkA_N"/>
    <property type="match status" value="1"/>
</dbReference>
<evidence type="ECO:0000256" key="3">
    <source>
        <dbReference type="ARBA" id="ARBA00022763"/>
    </source>
</evidence>
<evidence type="ECO:0000259" key="5">
    <source>
        <dbReference type="SMART" id="SM00478"/>
    </source>
</evidence>
<dbReference type="InterPro" id="IPR023170">
    <property type="entry name" value="HhH_base_excis_C"/>
</dbReference>
<gene>
    <name evidence="7" type="ORF">FHR75_003503</name>
</gene>
<dbReference type="GO" id="GO:0032993">
    <property type="term" value="C:protein-DNA complex"/>
    <property type="evidence" value="ECO:0007669"/>
    <property type="project" value="TreeGrafter"/>
</dbReference>
<dbReference type="Pfam" id="PF00730">
    <property type="entry name" value="HhH-GPD"/>
    <property type="match status" value="1"/>
</dbReference>
<dbReference type="Gene3D" id="3.30.310.20">
    <property type="entry name" value="DNA-3-methyladenine glycosylase AlkA, N-terminal domain"/>
    <property type="match status" value="1"/>
</dbReference>
<feature type="domain" description="HhH-GPD" evidence="5">
    <location>
        <begin position="133"/>
        <end position="292"/>
    </location>
</feature>
<reference evidence="7 8" key="1">
    <citation type="submission" date="2020-08" db="EMBL/GenBank/DDBJ databases">
        <title>The Agave Microbiome: Exploring the role of microbial communities in plant adaptations to desert environments.</title>
        <authorList>
            <person name="Partida-Martinez L.P."/>
        </authorList>
    </citation>
    <scope>NUCLEOTIDE SEQUENCE [LARGE SCALE GENOMIC DNA]</scope>
    <source>
        <strain evidence="7 8">AS2.23</strain>
    </source>
</reference>
<comment type="catalytic activity">
    <reaction evidence="1">
        <text>Hydrolysis of alkylated DNA, releasing 3-methyladenine, 3-methylguanine, 7-methylguanine and 7-methyladenine.</text>
        <dbReference type="EC" id="3.2.2.21"/>
    </reaction>
</comment>
<dbReference type="InterPro" id="IPR011257">
    <property type="entry name" value="DNA_glycosylase"/>
</dbReference>
<evidence type="ECO:0000256" key="1">
    <source>
        <dbReference type="ARBA" id="ARBA00000086"/>
    </source>
</evidence>
<dbReference type="EMBL" id="JACHVY010000003">
    <property type="protein sequence ID" value="MBB2902672.1"/>
    <property type="molecule type" value="Genomic_DNA"/>
</dbReference>
<dbReference type="InterPro" id="IPR010316">
    <property type="entry name" value="AlkA_N"/>
</dbReference>
<dbReference type="InterPro" id="IPR051912">
    <property type="entry name" value="Alkylbase_DNA_Glycosylase/TA"/>
</dbReference>
<dbReference type="GO" id="GO:0043916">
    <property type="term" value="F:DNA-7-methylguanine glycosylase activity"/>
    <property type="evidence" value="ECO:0007669"/>
    <property type="project" value="TreeGrafter"/>
</dbReference>
<dbReference type="PANTHER" id="PTHR43003">
    <property type="entry name" value="DNA-3-METHYLADENINE GLYCOSYLASE"/>
    <property type="match status" value="1"/>
</dbReference>
<evidence type="ECO:0000313" key="8">
    <source>
        <dbReference type="Proteomes" id="UP000533269"/>
    </source>
</evidence>
<keyword evidence="4" id="KW-0234">DNA repair</keyword>
<dbReference type="Gene3D" id="1.10.340.30">
    <property type="entry name" value="Hypothetical protein, domain 2"/>
    <property type="match status" value="1"/>
</dbReference>
<dbReference type="Proteomes" id="UP000533269">
    <property type="component" value="Unassembled WGS sequence"/>
</dbReference>
<dbReference type="SUPFAM" id="SSF55945">
    <property type="entry name" value="TATA-box binding protein-like"/>
    <property type="match status" value="1"/>
</dbReference>
<dbReference type="GO" id="GO:0008725">
    <property type="term" value="F:DNA-3-methyladenine glycosylase activity"/>
    <property type="evidence" value="ECO:0007669"/>
    <property type="project" value="TreeGrafter"/>
</dbReference>
<keyword evidence="3" id="KW-0227">DNA damage</keyword>
<dbReference type="GO" id="GO:0032131">
    <property type="term" value="F:alkylated DNA binding"/>
    <property type="evidence" value="ECO:0007669"/>
    <property type="project" value="TreeGrafter"/>
</dbReference>
<dbReference type="GO" id="GO:0006285">
    <property type="term" value="P:base-excision repair, AP site formation"/>
    <property type="evidence" value="ECO:0007669"/>
    <property type="project" value="TreeGrafter"/>
</dbReference>
<dbReference type="PANTHER" id="PTHR43003:SF13">
    <property type="entry name" value="DNA-3-METHYLADENINE GLYCOSYLASE 2"/>
    <property type="match status" value="1"/>
</dbReference>
<dbReference type="SMART" id="SM00478">
    <property type="entry name" value="ENDO3c"/>
    <property type="match status" value="1"/>
</dbReference>
<proteinExistence type="predicted"/>
<dbReference type="GO" id="GO:0005737">
    <property type="term" value="C:cytoplasm"/>
    <property type="evidence" value="ECO:0007669"/>
    <property type="project" value="TreeGrafter"/>
</dbReference>
<dbReference type="InterPro" id="IPR037046">
    <property type="entry name" value="AlkA_N_sf"/>
</dbReference>
<dbReference type="AlphaFoldDB" id="A0A7W4XYL8"/>
<feature type="domain" description="DNA-3-methyladenine glycosylase AlkA N-terminal" evidence="6">
    <location>
        <begin position="7"/>
        <end position="123"/>
    </location>
</feature>
<evidence type="ECO:0000256" key="2">
    <source>
        <dbReference type="ARBA" id="ARBA00012000"/>
    </source>
</evidence>
<comment type="caution">
    <text evidence="7">The sequence shown here is derived from an EMBL/GenBank/DDBJ whole genome shotgun (WGS) entry which is preliminary data.</text>
</comment>
<evidence type="ECO:0000256" key="4">
    <source>
        <dbReference type="ARBA" id="ARBA00023204"/>
    </source>
</evidence>
<dbReference type="RefSeq" id="WP_183392386.1">
    <property type="nucleotide sequence ID" value="NZ_JACHVY010000003.1"/>
</dbReference>
<dbReference type="InterPro" id="IPR003265">
    <property type="entry name" value="HhH-GPD_domain"/>
</dbReference>
<dbReference type="Gene3D" id="1.10.1670.10">
    <property type="entry name" value="Helix-hairpin-Helix base-excision DNA repair enzymes (C-terminal)"/>
    <property type="match status" value="1"/>
</dbReference>
<evidence type="ECO:0000259" key="6">
    <source>
        <dbReference type="SMART" id="SM01009"/>
    </source>
</evidence>
<name>A0A7W4XYL8_KINRA</name>
<reference evidence="7 8" key="2">
    <citation type="submission" date="2020-08" db="EMBL/GenBank/DDBJ databases">
        <authorList>
            <person name="Partida-Martinez L."/>
            <person name="Huntemann M."/>
            <person name="Clum A."/>
            <person name="Wang J."/>
            <person name="Palaniappan K."/>
            <person name="Ritter S."/>
            <person name="Chen I.-M."/>
            <person name="Stamatis D."/>
            <person name="Reddy T."/>
            <person name="O'Malley R."/>
            <person name="Daum C."/>
            <person name="Shapiro N."/>
            <person name="Ivanova N."/>
            <person name="Kyrpides N."/>
            <person name="Woyke T."/>
        </authorList>
    </citation>
    <scope>NUCLEOTIDE SEQUENCE [LARGE SCALE GENOMIC DNA]</scope>
    <source>
        <strain evidence="7 8">AS2.23</strain>
    </source>
</reference>
<organism evidence="7 8">
    <name type="scientific">Kineococcus radiotolerans</name>
    <dbReference type="NCBI Taxonomy" id="131568"/>
    <lineage>
        <taxon>Bacteria</taxon>
        <taxon>Bacillati</taxon>
        <taxon>Actinomycetota</taxon>
        <taxon>Actinomycetes</taxon>
        <taxon>Kineosporiales</taxon>
        <taxon>Kineosporiaceae</taxon>
        <taxon>Kineococcus</taxon>
    </lineage>
</organism>
<dbReference type="SUPFAM" id="SSF48150">
    <property type="entry name" value="DNA-glycosylase"/>
    <property type="match status" value="1"/>
</dbReference>
<sequence>MRPPAGRRVLAVRGELAADPLRRWLRAHALPGAERHLDGVHERVVPTGAGPVEVSVDLGTSPGCEQVVLHAPAAALDEVEGTVRRWLGLDADPAEAEAWLARDPLLAPLVAARPGLRVPRAVAGVETAVLTVLGQQVSLAAARTFGGRLVAAFGTPVSSAPSSLTAFPAAAVLADAGAEAIRAATGVTGARARTVHALAAALAGGLDLDAAAGDPERAGAARARLLALPGIGPWTADYVALRVLGDLDAFLPGDLVLRRALGGLSPKEAAARAEPWRPWRGHALLHLWTAAVFVP</sequence>
<evidence type="ECO:0000313" key="7">
    <source>
        <dbReference type="EMBL" id="MBB2902672.1"/>
    </source>
</evidence>
<accession>A0A7W4XYL8</accession>